<evidence type="ECO:0000256" key="1">
    <source>
        <dbReference type="SAM" id="Phobius"/>
    </source>
</evidence>
<evidence type="ECO:0000313" key="3">
    <source>
        <dbReference type="Proteomes" id="UP001199314"/>
    </source>
</evidence>
<evidence type="ECO:0000313" key="2">
    <source>
        <dbReference type="EMBL" id="MBZ9778768.1"/>
    </source>
</evidence>
<keyword evidence="1" id="KW-1133">Transmembrane helix</keyword>
<proteinExistence type="predicted"/>
<gene>
    <name evidence="2" type="ORF">LB452_07515</name>
</gene>
<accession>A0ABS7XIH0</accession>
<dbReference type="EMBL" id="JAIQZE010000006">
    <property type="protein sequence ID" value="MBZ9778768.1"/>
    <property type="molecule type" value="Genomic_DNA"/>
</dbReference>
<keyword evidence="1" id="KW-0472">Membrane</keyword>
<reference evidence="3" key="1">
    <citation type="submission" date="2023-07" db="EMBL/GenBank/DDBJ databases">
        <title>Novel species isolated from saline lakes on Tibetan Plateau.</title>
        <authorList>
            <person name="Lu H."/>
        </authorList>
    </citation>
    <scope>NUCLEOTIDE SEQUENCE [LARGE SCALE GENOMIC DNA]</scope>
    <source>
        <strain evidence="3">CAK8W</strain>
    </source>
</reference>
<evidence type="ECO:0008006" key="4">
    <source>
        <dbReference type="Google" id="ProtNLM"/>
    </source>
</evidence>
<organism evidence="2 3">
    <name type="scientific">Psychroflexus longus</name>
    <dbReference type="NCBI Taxonomy" id="2873596"/>
    <lineage>
        <taxon>Bacteria</taxon>
        <taxon>Pseudomonadati</taxon>
        <taxon>Bacteroidota</taxon>
        <taxon>Flavobacteriia</taxon>
        <taxon>Flavobacteriales</taxon>
        <taxon>Flavobacteriaceae</taxon>
        <taxon>Psychroflexus</taxon>
    </lineage>
</organism>
<feature type="transmembrane region" description="Helical" evidence="1">
    <location>
        <begin position="77"/>
        <end position="101"/>
    </location>
</feature>
<dbReference type="RefSeq" id="WP_224461118.1">
    <property type="nucleotide sequence ID" value="NZ_JAIQZE010000006.1"/>
</dbReference>
<dbReference type="Proteomes" id="UP001199314">
    <property type="component" value="Unassembled WGS sequence"/>
</dbReference>
<keyword evidence="1" id="KW-0812">Transmembrane</keyword>
<comment type="caution">
    <text evidence="2">The sequence shown here is derived from an EMBL/GenBank/DDBJ whole genome shotgun (WGS) entry which is preliminary data.</text>
</comment>
<protein>
    <recommendedName>
        <fullName evidence="4">DUF4129 domain-containing protein</fullName>
    </recommendedName>
</protein>
<name>A0ABS7XIH0_9FLAO</name>
<keyword evidence="3" id="KW-1185">Reference proteome</keyword>
<sequence>MMATPQLQASDSDSLEKRPEVIEFDESIIDSYKSNEDYNYFKTAEQESALEKFQNWLNLQWNKFLDWIFSGISEGNFWNYLALVLKILLILGLLVLIVWLFNKYYSQNRKNAPEDKSEINLSEDERLIQKKDLSTLIKEAESDDDFRLASRYLFLNILKRLKENNIIEYQFQKTNADYKSEISDEDIKSDFTYASRFYEFVWYGDFELNSTEYNKAKDRFEDLITTIQKTKVHG</sequence>